<dbReference type="EnsemblProtists" id="EKX37012">
    <property type="protein sequence ID" value="EKX37012"/>
    <property type="gene ID" value="GUITHDRAFT_116877"/>
</dbReference>
<keyword evidence="3" id="KW-1185">Reference proteome</keyword>
<reference evidence="1 3" key="1">
    <citation type="journal article" date="2012" name="Nature">
        <title>Algal genomes reveal evolutionary mosaicism and the fate of nucleomorphs.</title>
        <authorList>
            <consortium name="DOE Joint Genome Institute"/>
            <person name="Curtis B.A."/>
            <person name="Tanifuji G."/>
            <person name="Burki F."/>
            <person name="Gruber A."/>
            <person name="Irimia M."/>
            <person name="Maruyama S."/>
            <person name="Arias M.C."/>
            <person name="Ball S.G."/>
            <person name="Gile G.H."/>
            <person name="Hirakawa Y."/>
            <person name="Hopkins J.F."/>
            <person name="Kuo A."/>
            <person name="Rensing S.A."/>
            <person name="Schmutz J."/>
            <person name="Symeonidi A."/>
            <person name="Elias M."/>
            <person name="Eveleigh R.J."/>
            <person name="Herman E.K."/>
            <person name="Klute M.J."/>
            <person name="Nakayama T."/>
            <person name="Obornik M."/>
            <person name="Reyes-Prieto A."/>
            <person name="Armbrust E.V."/>
            <person name="Aves S.J."/>
            <person name="Beiko R.G."/>
            <person name="Coutinho P."/>
            <person name="Dacks J.B."/>
            <person name="Durnford D.G."/>
            <person name="Fast N.M."/>
            <person name="Green B.R."/>
            <person name="Grisdale C.J."/>
            <person name="Hempel F."/>
            <person name="Henrissat B."/>
            <person name="Hoppner M.P."/>
            <person name="Ishida K."/>
            <person name="Kim E."/>
            <person name="Koreny L."/>
            <person name="Kroth P.G."/>
            <person name="Liu Y."/>
            <person name="Malik S.B."/>
            <person name="Maier U.G."/>
            <person name="McRose D."/>
            <person name="Mock T."/>
            <person name="Neilson J.A."/>
            <person name="Onodera N.T."/>
            <person name="Poole A.M."/>
            <person name="Pritham E.J."/>
            <person name="Richards T.A."/>
            <person name="Rocap G."/>
            <person name="Roy S.W."/>
            <person name="Sarai C."/>
            <person name="Schaack S."/>
            <person name="Shirato S."/>
            <person name="Slamovits C.H."/>
            <person name="Spencer D.F."/>
            <person name="Suzuki S."/>
            <person name="Worden A.Z."/>
            <person name="Zauner S."/>
            <person name="Barry K."/>
            <person name="Bell C."/>
            <person name="Bharti A.K."/>
            <person name="Crow J.A."/>
            <person name="Grimwood J."/>
            <person name="Kramer R."/>
            <person name="Lindquist E."/>
            <person name="Lucas S."/>
            <person name="Salamov A."/>
            <person name="McFadden G.I."/>
            <person name="Lane C.E."/>
            <person name="Keeling P.J."/>
            <person name="Gray M.W."/>
            <person name="Grigoriev I.V."/>
            <person name="Archibald J.M."/>
        </authorList>
    </citation>
    <scope>NUCLEOTIDE SEQUENCE</scope>
    <source>
        <strain evidence="1 3">CCMP2712</strain>
    </source>
</reference>
<reference evidence="3" key="2">
    <citation type="submission" date="2012-11" db="EMBL/GenBank/DDBJ databases">
        <authorList>
            <person name="Kuo A."/>
            <person name="Curtis B.A."/>
            <person name="Tanifuji G."/>
            <person name="Burki F."/>
            <person name="Gruber A."/>
            <person name="Irimia M."/>
            <person name="Maruyama S."/>
            <person name="Arias M.C."/>
            <person name="Ball S.G."/>
            <person name="Gile G.H."/>
            <person name="Hirakawa Y."/>
            <person name="Hopkins J.F."/>
            <person name="Rensing S.A."/>
            <person name="Schmutz J."/>
            <person name="Symeonidi A."/>
            <person name="Elias M."/>
            <person name="Eveleigh R.J."/>
            <person name="Herman E.K."/>
            <person name="Klute M.J."/>
            <person name="Nakayama T."/>
            <person name="Obornik M."/>
            <person name="Reyes-Prieto A."/>
            <person name="Armbrust E.V."/>
            <person name="Aves S.J."/>
            <person name="Beiko R.G."/>
            <person name="Coutinho P."/>
            <person name="Dacks J.B."/>
            <person name="Durnford D.G."/>
            <person name="Fast N.M."/>
            <person name="Green B.R."/>
            <person name="Grisdale C."/>
            <person name="Hempe F."/>
            <person name="Henrissat B."/>
            <person name="Hoppner M.P."/>
            <person name="Ishida K.-I."/>
            <person name="Kim E."/>
            <person name="Koreny L."/>
            <person name="Kroth P.G."/>
            <person name="Liu Y."/>
            <person name="Malik S.-B."/>
            <person name="Maier U.G."/>
            <person name="McRose D."/>
            <person name="Mock T."/>
            <person name="Neilson J.A."/>
            <person name="Onodera N.T."/>
            <person name="Poole A.M."/>
            <person name="Pritham E.J."/>
            <person name="Richards T.A."/>
            <person name="Rocap G."/>
            <person name="Roy S.W."/>
            <person name="Sarai C."/>
            <person name="Schaack S."/>
            <person name="Shirato S."/>
            <person name="Slamovits C.H."/>
            <person name="Spencer D.F."/>
            <person name="Suzuki S."/>
            <person name="Worden A.Z."/>
            <person name="Zauner S."/>
            <person name="Barry K."/>
            <person name="Bell C."/>
            <person name="Bharti A.K."/>
            <person name="Crow J.A."/>
            <person name="Grimwood J."/>
            <person name="Kramer R."/>
            <person name="Lindquist E."/>
            <person name="Lucas S."/>
            <person name="Salamov A."/>
            <person name="McFadden G.I."/>
            <person name="Lane C.E."/>
            <person name="Keeling P.J."/>
            <person name="Gray M.W."/>
            <person name="Grigoriev I.V."/>
            <person name="Archibald J.M."/>
        </authorList>
    </citation>
    <scope>NUCLEOTIDE SEQUENCE</scope>
    <source>
        <strain evidence="3">CCMP2712</strain>
    </source>
</reference>
<dbReference type="AlphaFoldDB" id="L1ILL1"/>
<sequence length="74" mass="8058">MLFQVAPSTFVRGQALWTVPGEDDLFAPWGSNKAAYDYSYAGMRTSSNTGIAPCNYGNGYLCMPPSIAQVQPFE</sequence>
<dbReference type="RefSeq" id="XP_005823992.1">
    <property type="nucleotide sequence ID" value="XM_005823935.1"/>
</dbReference>
<organism evidence="1">
    <name type="scientific">Guillardia theta (strain CCMP2712)</name>
    <name type="common">Cryptophyte</name>
    <dbReference type="NCBI Taxonomy" id="905079"/>
    <lineage>
        <taxon>Eukaryota</taxon>
        <taxon>Cryptophyceae</taxon>
        <taxon>Pyrenomonadales</taxon>
        <taxon>Geminigeraceae</taxon>
        <taxon>Guillardia</taxon>
    </lineage>
</organism>
<dbReference type="GeneID" id="17293752"/>
<name>L1ILL1_GUITC</name>
<dbReference type="EMBL" id="JH993065">
    <property type="protein sequence ID" value="EKX37012.1"/>
    <property type="molecule type" value="Genomic_DNA"/>
</dbReference>
<gene>
    <name evidence="1" type="ORF">GUITHDRAFT_116877</name>
</gene>
<protein>
    <submittedName>
        <fullName evidence="1 2">Uncharacterized protein</fullName>
    </submittedName>
</protein>
<dbReference type="HOGENOM" id="CLU_2693004_0_0_1"/>
<dbReference type="Proteomes" id="UP000011087">
    <property type="component" value="Unassembled WGS sequence"/>
</dbReference>
<reference evidence="2" key="3">
    <citation type="submission" date="2016-03" db="UniProtKB">
        <authorList>
            <consortium name="EnsemblProtists"/>
        </authorList>
    </citation>
    <scope>IDENTIFICATION</scope>
</reference>
<evidence type="ECO:0000313" key="3">
    <source>
        <dbReference type="Proteomes" id="UP000011087"/>
    </source>
</evidence>
<accession>L1ILL1</accession>
<evidence type="ECO:0000313" key="2">
    <source>
        <dbReference type="EnsemblProtists" id="EKX37012"/>
    </source>
</evidence>
<dbReference type="PaxDb" id="55529-EKX37012"/>
<evidence type="ECO:0000313" key="1">
    <source>
        <dbReference type="EMBL" id="EKX37012.1"/>
    </source>
</evidence>
<dbReference type="KEGG" id="gtt:GUITHDRAFT_116877"/>
<proteinExistence type="predicted"/>